<dbReference type="PANTHER" id="PTHR21472">
    <property type="entry name" value="ENDONUCLEASE DOMAIN-CONTAINING 1 PROTEIN ENDOD1"/>
    <property type="match status" value="1"/>
</dbReference>
<evidence type="ECO:0000256" key="1">
    <source>
        <dbReference type="SAM" id="Phobius"/>
    </source>
</evidence>
<dbReference type="InterPro" id="IPR001604">
    <property type="entry name" value="Endo_G_ENPP1-like_dom"/>
</dbReference>
<dbReference type="PANTHER" id="PTHR21472:SF26">
    <property type="entry name" value="ENDONUCLEASE DOMAIN CONTAINING 1"/>
    <property type="match status" value="1"/>
</dbReference>
<name>V8NAP5_OPHHA</name>
<dbReference type="SMART" id="SM00477">
    <property type="entry name" value="NUC"/>
    <property type="match status" value="1"/>
</dbReference>
<keyword evidence="4" id="KW-0255">Endonuclease</keyword>
<accession>V8NAP5</accession>
<dbReference type="InterPro" id="IPR044929">
    <property type="entry name" value="DNA/RNA_non-sp_Endonuclease_sf"/>
</dbReference>
<dbReference type="SUPFAM" id="SSF54060">
    <property type="entry name" value="His-Me finger endonucleases"/>
    <property type="match status" value="2"/>
</dbReference>
<organism evidence="4 5">
    <name type="scientific">Ophiophagus hannah</name>
    <name type="common">King cobra</name>
    <name type="synonym">Naja hannah</name>
    <dbReference type="NCBI Taxonomy" id="8665"/>
    <lineage>
        <taxon>Eukaryota</taxon>
        <taxon>Metazoa</taxon>
        <taxon>Chordata</taxon>
        <taxon>Craniata</taxon>
        <taxon>Vertebrata</taxon>
        <taxon>Euteleostomi</taxon>
        <taxon>Lepidosauria</taxon>
        <taxon>Squamata</taxon>
        <taxon>Bifurcata</taxon>
        <taxon>Unidentata</taxon>
        <taxon>Episquamata</taxon>
        <taxon>Toxicofera</taxon>
        <taxon>Serpentes</taxon>
        <taxon>Colubroidea</taxon>
        <taxon>Elapidae</taxon>
        <taxon>Elapinae</taxon>
        <taxon>Ophiophagus</taxon>
    </lineage>
</organism>
<sequence length="374" mass="41568">MSEAIQVADCASLKLCPRYQMSQNKSTCAEEVPAKQARNPLGVDSALNLQELLNTKGSLRGSTKHTAMLLLWILSLAASFLLPAIGEVVTNFKACNQFFLDGKPPNLRPINPARICQRYGNQYRFATMYDRNGLIPMYSAYKYNPGEGERSKEWMIEPQLALPGDQNRKSMELESTCGIDQNLLASSQAVDQDYQAAIRQDRGHLAPSSHQPDQDSKAATFTLTNIVPQFSALNQGQWREYEEHINTAECSETYILVGAVPGNNKINNRVNLPSHIWAAGCCVLQKGKRSWAVIAENNQNNLAQRTAQASMEPESSCGINIYLLRKSQAVSSDYNNATPYNRGHLAPVCHQPNQESKNTTFALTNIVPQFEKLK</sequence>
<evidence type="ECO:0000259" key="2">
    <source>
        <dbReference type="SMART" id="SM00477"/>
    </source>
</evidence>
<dbReference type="InterPro" id="IPR020821">
    <property type="entry name" value="ENPP1-3/EXOG-like_nuc-like"/>
</dbReference>
<dbReference type="GO" id="GO:0003676">
    <property type="term" value="F:nucleic acid binding"/>
    <property type="evidence" value="ECO:0007669"/>
    <property type="project" value="InterPro"/>
</dbReference>
<gene>
    <name evidence="4" type="primary">ENDOD1</name>
    <name evidence="4" type="ORF">L345_15277</name>
</gene>
<dbReference type="AlphaFoldDB" id="V8NAP5"/>
<feature type="non-terminal residue" evidence="4">
    <location>
        <position position="1"/>
    </location>
</feature>
<evidence type="ECO:0000313" key="4">
    <source>
        <dbReference type="EMBL" id="ETE58996.1"/>
    </source>
</evidence>
<feature type="domain" description="ENPP1-3/EXOG-like endonuclease/phosphodiesterase" evidence="2">
    <location>
        <begin position="122"/>
        <end position="328"/>
    </location>
</feature>
<dbReference type="GO" id="GO:0046872">
    <property type="term" value="F:metal ion binding"/>
    <property type="evidence" value="ECO:0007669"/>
    <property type="project" value="InterPro"/>
</dbReference>
<protein>
    <submittedName>
        <fullName evidence="4">Endonuclease domain-containing 1 protein</fullName>
    </submittedName>
</protein>
<evidence type="ECO:0000259" key="3">
    <source>
        <dbReference type="SMART" id="SM00892"/>
    </source>
</evidence>
<keyword evidence="1" id="KW-1133">Transmembrane helix</keyword>
<dbReference type="InterPro" id="IPR044925">
    <property type="entry name" value="His-Me_finger_sf"/>
</dbReference>
<keyword evidence="4" id="KW-0540">Nuclease</keyword>
<keyword evidence="1" id="KW-0472">Membrane</keyword>
<reference evidence="4 5" key="1">
    <citation type="journal article" date="2013" name="Proc. Natl. Acad. Sci. U.S.A.">
        <title>The king cobra genome reveals dynamic gene evolution and adaptation in the snake venom system.</title>
        <authorList>
            <person name="Vonk F.J."/>
            <person name="Casewell N.R."/>
            <person name="Henkel C.V."/>
            <person name="Heimberg A.M."/>
            <person name="Jansen H.J."/>
            <person name="McCleary R.J."/>
            <person name="Kerkkamp H.M."/>
            <person name="Vos R.A."/>
            <person name="Guerreiro I."/>
            <person name="Calvete J.J."/>
            <person name="Wuster W."/>
            <person name="Woods A.E."/>
            <person name="Logan J.M."/>
            <person name="Harrison R.A."/>
            <person name="Castoe T.A."/>
            <person name="de Koning A.P."/>
            <person name="Pollock D.D."/>
            <person name="Yandell M."/>
            <person name="Calderon D."/>
            <person name="Renjifo C."/>
            <person name="Currier R.B."/>
            <person name="Salgado D."/>
            <person name="Pla D."/>
            <person name="Sanz L."/>
            <person name="Hyder A.S."/>
            <person name="Ribeiro J.M."/>
            <person name="Arntzen J.W."/>
            <person name="van den Thillart G.E."/>
            <person name="Boetzer M."/>
            <person name="Pirovano W."/>
            <person name="Dirks R.P."/>
            <person name="Spaink H.P."/>
            <person name="Duboule D."/>
            <person name="McGlinn E."/>
            <person name="Kini R.M."/>
            <person name="Richardson M.K."/>
        </authorList>
    </citation>
    <scope>NUCLEOTIDE SEQUENCE</scope>
    <source>
        <tissue evidence="4">Blood</tissue>
    </source>
</reference>
<feature type="domain" description="DNA/RNA non-specific endonuclease/pyrophosphatase/phosphodiesterase" evidence="3">
    <location>
        <begin position="121"/>
        <end position="341"/>
    </location>
</feature>
<evidence type="ECO:0000313" key="5">
    <source>
        <dbReference type="Proteomes" id="UP000018936"/>
    </source>
</evidence>
<keyword evidence="4" id="KW-0378">Hydrolase</keyword>
<dbReference type="Gene3D" id="3.40.570.10">
    <property type="entry name" value="Extracellular Endonuclease, subunit A"/>
    <property type="match status" value="2"/>
</dbReference>
<keyword evidence="5" id="KW-1185">Reference proteome</keyword>
<dbReference type="GO" id="GO:0016787">
    <property type="term" value="F:hydrolase activity"/>
    <property type="evidence" value="ECO:0007669"/>
    <property type="project" value="InterPro"/>
</dbReference>
<dbReference type="SMART" id="SM00892">
    <property type="entry name" value="Endonuclease_NS"/>
    <property type="match status" value="1"/>
</dbReference>
<dbReference type="EMBL" id="AZIM01006006">
    <property type="protein sequence ID" value="ETE58996.1"/>
    <property type="molecule type" value="Genomic_DNA"/>
</dbReference>
<feature type="non-terminal residue" evidence="4">
    <location>
        <position position="374"/>
    </location>
</feature>
<feature type="transmembrane region" description="Helical" evidence="1">
    <location>
        <begin position="66"/>
        <end position="86"/>
    </location>
</feature>
<comment type="caution">
    <text evidence="4">The sequence shown here is derived from an EMBL/GenBank/DDBJ whole genome shotgun (WGS) entry which is preliminary data.</text>
</comment>
<dbReference type="Proteomes" id="UP000018936">
    <property type="component" value="Unassembled WGS sequence"/>
</dbReference>
<dbReference type="OrthoDB" id="69221at2759"/>
<dbReference type="Pfam" id="PF01223">
    <property type="entry name" value="Endonuclease_NS"/>
    <property type="match status" value="2"/>
</dbReference>
<dbReference type="GO" id="GO:0004519">
    <property type="term" value="F:endonuclease activity"/>
    <property type="evidence" value="ECO:0007669"/>
    <property type="project" value="UniProtKB-KW"/>
</dbReference>
<dbReference type="InterPro" id="IPR039015">
    <property type="entry name" value="ENDOD1"/>
</dbReference>
<proteinExistence type="predicted"/>
<keyword evidence="1" id="KW-0812">Transmembrane</keyword>